<dbReference type="Proteomes" id="UP000066480">
    <property type="component" value="Chromosome"/>
</dbReference>
<dbReference type="RefSeq" id="WP_052590270.1">
    <property type="nucleotide sequence ID" value="NZ_CP011112.1"/>
</dbReference>
<dbReference type="EMBL" id="CP011112">
    <property type="protein sequence ID" value="AKU15387.1"/>
    <property type="molecule type" value="Genomic_DNA"/>
</dbReference>
<proteinExistence type="predicted"/>
<dbReference type="KEGG" id="lmoi:VV02_05090"/>
<gene>
    <name evidence="1" type="ORF">VV02_05090</name>
</gene>
<reference evidence="1 2" key="1">
    <citation type="submission" date="2015-03" db="EMBL/GenBank/DDBJ databases">
        <title>Luteipulveratus halotolerans sp. nov., a novel actinobacterium (Dermacoccaceae) from Sarawak, Malaysia.</title>
        <authorList>
            <person name="Juboi H."/>
            <person name="Basik A."/>
            <person name="Shamsul S.S."/>
            <person name="Arnold P."/>
            <person name="Schmitt E.K."/>
            <person name="Sanglier J.-J."/>
            <person name="Yeo T."/>
        </authorList>
    </citation>
    <scope>NUCLEOTIDE SEQUENCE [LARGE SCALE GENOMIC DNA]</scope>
    <source>
        <strain evidence="1 2">MN07-A0370</strain>
    </source>
</reference>
<organism evidence="1 2">
    <name type="scientific">Luteipulveratus mongoliensis</name>
    <dbReference type="NCBI Taxonomy" id="571913"/>
    <lineage>
        <taxon>Bacteria</taxon>
        <taxon>Bacillati</taxon>
        <taxon>Actinomycetota</taxon>
        <taxon>Actinomycetes</taxon>
        <taxon>Micrococcales</taxon>
        <taxon>Dermacoccaceae</taxon>
        <taxon>Luteipulveratus</taxon>
    </lineage>
</organism>
<keyword evidence="2" id="KW-1185">Reference proteome</keyword>
<accession>A0A0K1JF85</accession>
<dbReference type="Pfam" id="PF19136">
    <property type="entry name" value="DUF5819"/>
    <property type="match status" value="1"/>
</dbReference>
<dbReference type="STRING" id="571913.VV02_05090"/>
<dbReference type="AlphaFoldDB" id="A0A0K1JF85"/>
<evidence type="ECO:0000313" key="2">
    <source>
        <dbReference type="Proteomes" id="UP000066480"/>
    </source>
</evidence>
<dbReference type="OrthoDB" id="9342777at2"/>
<name>A0A0K1JF85_9MICO</name>
<sequence length="211" mass="23287">MTSTDMRRQRIAGVLLALIAAHLAATALYVARPLPLPAPARGVLTAYMEPVFKQTWSVFAPDPVSVNTSLLVRGRTADGRVTPWFDVSACDVDSAIRHHSVPNRRYLTTFQLVKHYRGSYADLPAAAARFGKNDRAMSAFAGQVATARWGRVDATQVRIRDTHTVPFADRDRPDASPRVETWTSGWRTAHAVGKQEQKPVSDLYGTTRCTP</sequence>
<dbReference type="InterPro" id="IPR043857">
    <property type="entry name" value="DUF5819"/>
</dbReference>
<protein>
    <submittedName>
        <fullName evidence="1">Uncharacterized protein</fullName>
    </submittedName>
</protein>
<evidence type="ECO:0000313" key="1">
    <source>
        <dbReference type="EMBL" id="AKU15387.1"/>
    </source>
</evidence>